<comment type="caution">
    <text evidence="2">The sequence shown here is derived from an EMBL/GenBank/DDBJ whole genome shotgun (WGS) entry which is preliminary data.</text>
</comment>
<organism evidence="2 3">
    <name type="scientific">Paenibacillus yanchengensis</name>
    <dbReference type="NCBI Taxonomy" id="2035833"/>
    <lineage>
        <taxon>Bacteria</taxon>
        <taxon>Bacillati</taxon>
        <taxon>Bacillota</taxon>
        <taxon>Bacilli</taxon>
        <taxon>Bacillales</taxon>
        <taxon>Paenibacillaceae</taxon>
        <taxon>Paenibacillus</taxon>
    </lineage>
</organism>
<dbReference type="Proteomes" id="UP001597362">
    <property type="component" value="Unassembled WGS sequence"/>
</dbReference>
<dbReference type="SUPFAM" id="SSF160719">
    <property type="entry name" value="gpW/gp25-like"/>
    <property type="match status" value="1"/>
</dbReference>
<feature type="domain" description="IraD/Gp25-like" evidence="1">
    <location>
        <begin position="27"/>
        <end position="117"/>
    </location>
</feature>
<name>A0ABW4YEP3_9BACL</name>
<gene>
    <name evidence="2" type="ORF">ACFSJH_00110</name>
</gene>
<keyword evidence="3" id="KW-1185">Reference proteome</keyword>
<evidence type="ECO:0000313" key="2">
    <source>
        <dbReference type="EMBL" id="MFD2114158.1"/>
    </source>
</evidence>
<proteinExistence type="predicted"/>
<dbReference type="InterPro" id="IPR007048">
    <property type="entry name" value="IraD/Gp25-like"/>
</dbReference>
<evidence type="ECO:0000313" key="3">
    <source>
        <dbReference type="Proteomes" id="UP001597362"/>
    </source>
</evidence>
<accession>A0ABW4YEP3</accession>
<dbReference type="RefSeq" id="WP_377769131.1">
    <property type="nucleotide sequence ID" value="NZ_JBHUHO010000001.1"/>
</dbReference>
<sequence>MSKQFLGRGFKFPIEVDEVTGRMVMVEYEDDIAEAIKIVILTSKGERVMRPDYGCSIDRYLFEGNDDTTLRLIEKEIEEALMLWEPRVHEVEVVVEREAGADHRLLIHVQYTVRTTNNLFNQVYPYYLYEGSNH</sequence>
<protein>
    <submittedName>
        <fullName evidence="2">GPW/gp25 family protein</fullName>
    </submittedName>
</protein>
<evidence type="ECO:0000259" key="1">
    <source>
        <dbReference type="Pfam" id="PF04965"/>
    </source>
</evidence>
<dbReference type="Gene3D" id="3.10.450.40">
    <property type="match status" value="1"/>
</dbReference>
<dbReference type="EMBL" id="JBHUHO010000001">
    <property type="protein sequence ID" value="MFD2114158.1"/>
    <property type="molecule type" value="Genomic_DNA"/>
</dbReference>
<reference evidence="3" key="1">
    <citation type="journal article" date="2019" name="Int. J. Syst. Evol. Microbiol.">
        <title>The Global Catalogue of Microorganisms (GCM) 10K type strain sequencing project: providing services to taxonomists for standard genome sequencing and annotation.</title>
        <authorList>
            <consortium name="The Broad Institute Genomics Platform"/>
            <consortium name="The Broad Institute Genome Sequencing Center for Infectious Disease"/>
            <person name="Wu L."/>
            <person name="Ma J."/>
        </authorList>
    </citation>
    <scope>NUCLEOTIDE SEQUENCE [LARGE SCALE GENOMIC DNA]</scope>
    <source>
        <strain evidence="3">GH52</strain>
    </source>
</reference>
<dbReference type="Pfam" id="PF04965">
    <property type="entry name" value="GPW_gp25"/>
    <property type="match status" value="1"/>
</dbReference>